<comment type="caution">
    <text evidence="3">The sequence shown here is derived from an EMBL/GenBank/DDBJ whole genome shotgun (WGS) entry which is preliminary data.</text>
</comment>
<evidence type="ECO:0000259" key="2">
    <source>
        <dbReference type="SMART" id="SM00849"/>
    </source>
</evidence>
<evidence type="ECO:0000313" key="3">
    <source>
        <dbReference type="EMBL" id="OAP56968.1"/>
    </source>
</evidence>
<dbReference type="SUPFAM" id="SSF56281">
    <property type="entry name" value="Metallo-hydrolase/oxidoreductase"/>
    <property type="match status" value="1"/>
</dbReference>
<dbReference type="RefSeq" id="XP_018690335.1">
    <property type="nucleotide sequence ID" value="XM_018840588.1"/>
</dbReference>
<dbReference type="Gene3D" id="3.60.15.10">
    <property type="entry name" value="Ribonuclease Z/Hydroxyacylglutathione hydrolase-like"/>
    <property type="match status" value="1"/>
</dbReference>
<feature type="domain" description="Metallo-beta-lactamase" evidence="2">
    <location>
        <begin position="28"/>
        <end position="239"/>
    </location>
</feature>
<dbReference type="InterPro" id="IPR001279">
    <property type="entry name" value="Metallo-B-lactamas"/>
</dbReference>
<dbReference type="AlphaFoldDB" id="A0A178ZB26"/>
<dbReference type="PANTHER" id="PTHR42951">
    <property type="entry name" value="METALLO-BETA-LACTAMASE DOMAIN-CONTAINING"/>
    <property type="match status" value="1"/>
</dbReference>
<dbReference type="InterPro" id="IPR050855">
    <property type="entry name" value="NDM-1-like"/>
</dbReference>
<dbReference type="OrthoDB" id="536211at2759"/>
<accession>A0A178ZB26</accession>
<dbReference type="EMBL" id="LVYI01000008">
    <property type="protein sequence ID" value="OAP56968.1"/>
    <property type="molecule type" value="Genomic_DNA"/>
</dbReference>
<sequence length="333" mass="35956">MPLYASVHVSPSIPWTAPNGKPGGPWSPIACTLIHTSTHAVLVDTPITVSQTDGLIAWMEQTLAPGATLDYIYVTHGHGDHWFGINRLLARWPGARAVATPGTIAHMKGQIAPKAFHAMWGSRFPDQIDMAFRLAEPLPASGTFYLPLDEGDATTTTPKGVDEQGYKLQAVEVGHADTHSSTVLFVPALRLVAAGDVVYGDVHQMLGEANTHALRMEWVRAVDTVAALDPTPQVVVPGHVKPHELCGAWHLERTRRYILDFDALVEGGGGSGDDSPRPQNARELVARMKELWPTRFNDGALVVGAINAFKVKEKEKKQKQQKADAGRGGGGKL</sequence>
<dbReference type="PANTHER" id="PTHR42951:SF14">
    <property type="entry name" value="METALLO-BETA-LACTAMASE SUPERFAMILY PROTEIN"/>
    <property type="match status" value="1"/>
</dbReference>
<keyword evidence="4" id="KW-1185">Reference proteome</keyword>
<dbReference type="Proteomes" id="UP000078343">
    <property type="component" value="Unassembled WGS sequence"/>
</dbReference>
<dbReference type="InterPro" id="IPR036866">
    <property type="entry name" value="RibonucZ/Hydroxyglut_hydro"/>
</dbReference>
<dbReference type="GeneID" id="30013248"/>
<dbReference type="SMART" id="SM00849">
    <property type="entry name" value="Lactamase_B"/>
    <property type="match status" value="1"/>
</dbReference>
<dbReference type="Pfam" id="PF00753">
    <property type="entry name" value="Lactamase_B"/>
    <property type="match status" value="1"/>
</dbReference>
<feature type="region of interest" description="Disordered" evidence="1">
    <location>
        <begin position="312"/>
        <end position="333"/>
    </location>
</feature>
<feature type="compositionally biased region" description="Basic and acidic residues" evidence="1">
    <location>
        <begin position="312"/>
        <end position="325"/>
    </location>
</feature>
<dbReference type="CDD" id="cd07739">
    <property type="entry name" value="metallo-hydrolase-like_MBL-fold"/>
    <property type="match status" value="1"/>
</dbReference>
<gene>
    <name evidence="3" type="ORF">AYL99_09080</name>
</gene>
<evidence type="ECO:0000313" key="4">
    <source>
        <dbReference type="Proteomes" id="UP000078343"/>
    </source>
</evidence>
<evidence type="ECO:0000256" key="1">
    <source>
        <dbReference type="SAM" id="MobiDB-lite"/>
    </source>
</evidence>
<reference evidence="3 4" key="1">
    <citation type="submission" date="2016-04" db="EMBL/GenBank/DDBJ databases">
        <title>Draft genome of Fonsecaea erecta CBS 125763.</title>
        <authorList>
            <person name="Weiss V.A."/>
            <person name="Vicente V.A."/>
            <person name="Raittz R.T."/>
            <person name="Moreno L.F."/>
            <person name="De Souza E.M."/>
            <person name="Pedrosa F.O."/>
            <person name="Steffens M.B."/>
            <person name="Faoro H."/>
            <person name="Tadra-Sfeir M.Z."/>
            <person name="Najafzadeh M.J."/>
            <person name="Felipe M.S."/>
            <person name="Teixeira M."/>
            <person name="Sun J."/>
            <person name="Xi L."/>
            <person name="Gomes R."/>
            <person name="De Azevedo C.M."/>
            <person name="Salgado C.G."/>
            <person name="Da Silva M.B."/>
            <person name="Nascimento M.F."/>
            <person name="Queiroz-Telles F."/>
            <person name="Attili D.S."/>
            <person name="Gorbushina A."/>
        </authorList>
    </citation>
    <scope>NUCLEOTIDE SEQUENCE [LARGE SCALE GENOMIC DNA]</scope>
    <source>
        <strain evidence="3 4">CBS 125763</strain>
    </source>
</reference>
<proteinExistence type="predicted"/>
<organism evidence="3 4">
    <name type="scientific">Fonsecaea erecta</name>
    <dbReference type="NCBI Taxonomy" id="1367422"/>
    <lineage>
        <taxon>Eukaryota</taxon>
        <taxon>Fungi</taxon>
        <taxon>Dikarya</taxon>
        <taxon>Ascomycota</taxon>
        <taxon>Pezizomycotina</taxon>
        <taxon>Eurotiomycetes</taxon>
        <taxon>Chaetothyriomycetidae</taxon>
        <taxon>Chaetothyriales</taxon>
        <taxon>Herpotrichiellaceae</taxon>
        <taxon>Fonsecaea</taxon>
    </lineage>
</organism>
<name>A0A178ZB26_9EURO</name>
<protein>
    <recommendedName>
        <fullName evidence="2">Metallo-beta-lactamase domain-containing protein</fullName>
    </recommendedName>
</protein>